<protein>
    <recommendedName>
        <fullName evidence="1">HDOD domain-containing protein</fullName>
    </recommendedName>
</protein>
<dbReference type="SUPFAM" id="SSF141868">
    <property type="entry name" value="EAL domain-like"/>
    <property type="match status" value="1"/>
</dbReference>
<dbReference type="EMBL" id="AE000657">
    <property type="protein sequence ID" value="AAC06749.1"/>
    <property type="molecule type" value="Genomic_DNA"/>
</dbReference>
<dbReference type="Proteomes" id="UP000000798">
    <property type="component" value="Chromosome"/>
</dbReference>
<evidence type="ECO:0000313" key="3">
    <source>
        <dbReference type="Proteomes" id="UP000000798"/>
    </source>
</evidence>
<proteinExistence type="predicted"/>
<dbReference type="InParanoid" id="O66775"/>
<dbReference type="OrthoDB" id="9721at2"/>
<evidence type="ECO:0000259" key="1">
    <source>
        <dbReference type="PROSITE" id="PS51833"/>
    </source>
</evidence>
<dbReference type="eggNOG" id="COG3434">
    <property type="taxonomic scope" value="Bacteria"/>
</dbReference>
<dbReference type="InterPro" id="IPR052340">
    <property type="entry name" value="RNase_Y/CdgJ"/>
</dbReference>
<keyword evidence="3" id="KW-1185">Reference proteome</keyword>
<feature type="domain" description="HDOD" evidence="1">
    <location>
        <begin position="201"/>
        <end position="386"/>
    </location>
</feature>
<sequence>MSFVVARQPIFDRNGEVFAYEFFLRREGDEEKYPEDVPFSRAVYIITDILVESGIEKLANGKKAVINVSLEAILNKSLELLPPDKVIFDLNPPEVPLGETLKQKVLQKLKDYKGKGVSFILNERLYSSEHKELINLSDIVEFYFKSVTPDKIRSAKRYGKKVLVSMIEKEEEYKKALEYGADYFQGFYFAKPEIVKRTKLAPFLKVTLLRLLNAISIARSLKEIADIIETDVGLAVKFLQFVNSAYFARRKKIESLEHAVSFVGMENIKKFVILVSMNEFLKVENPELWRKSLTRAFIAEELTNRYSPEVSEKAFLVGLFSLLDKILEVDIPTFLRELNVDEEVVKAFEDKGSSLHKLLEVVSRLEEAVNSSPEELDKTAQQLSQELGIPEIDLVIVAKEAKEKAERIIKI</sequence>
<dbReference type="PANTHER" id="PTHR33525">
    <property type="match status" value="1"/>
</dbReference>
<dbReference type="STRING" id="224324.aq_478"/>
<dbReference type="KEGG" id="aae:aq_478"/>
<dbReference type="RefSeq" id="WP_010880273.1">
    <property type="nucleotide sequence ID" value="NC_000918.1"/>
</dbReference>
<dbReference type="PIRSF" id="PIRSF003180">
    <property type="entry name" value="DiGMPpdiest_YuxH"/>
    <property type="match status" value="1"/>
</dbReference>
<dbReference type="AlphaFoldDB" id="O66775"/>
<name>O66775_AQUAE</name>
<gene>
    <name evidence="2" type="ordered locus">aq_478</name>
</gene>
<dbReference type="PATRIC" id="fig|224324.8.peg.394"/>
<dbReference type="Pfam" id="PF08668">
    <property type="entry name" value="HDOD"/>
    <property type="match status" value="1"/>
</dbReference>
<dbReference type="SUPFAM" id="SSF109604">
    <property type="entry name" value="HD-domain/PDEase-like"/>
    <property type="match status" value="1"/>
</dbReference>
<accession>O66775</accession>
<dbReference type="InterPro" id="IPR014408">
    <property type="entry name" value="dGMP_Pdiesterase_EAL/HD-GYP"/>
</dbReference>
<organism evidence="2 3">
    <name type="scientific">Aquifex aeolicus (strain VF5)</name>
    <dbReference type="NCBI Taxonomy" id="224324"/>
    <lineage>
        <taxon>Bacteria</taxon>
        <taxon>Pseudomonadati</taxon>
        <taxon>Aquificota</taxon>
        <taxon>Aquificia</taxon>
        <taxon>Aquificales</taxon>
        <taxon>Aquificaceae</taxon>
        <taxon>Aquifex</taxon>
    </lineage>
</organism>
<dbReference type="InterPro" id="IPR013976">
    <property type="entry name" value="HDOD"/>
</dbReference>
<dbReference type="EnsemblBacteria" id="AAC06749">
    <property type="protein sequence ID" value="AAC06749"/>
    <property type="gene ID" value="aq_478"/>
</dbReference>
<dbReference type="PIR" id="C70343">
    <property type="entry name" value="C70343"/>
</dbReference>
<dbReference type="PANTHER" id="PTHR33525:SF4">
    <property type="entry name" value="CYCLIC DI-GMP PHOSPHODIESTERASE CDGJ"/>
    <property type="match status" value="1"/>
</dbReference>
<dbReference type="Gene3D" id="1.10.3210.10">
    <property type="entry name" value="Hypothetical protein af1432"/>
    <property type="match status" value="1"/>
</dbReference>
<reference evidence="2 3" key="1">
    <citation type="journal article" date="1998" name="Nature">
        <title>The complete genome of the hyperthermophilic bacterium Aquifex aeolicus.</title>
        <authorList>
            <person name="Deckert G."/>
            <person name="Warren P.V."/>
            <person name="Gaasterland T."/>
            <person name="Young W.G."/>
            <person name="Lenox A.L."/>
            <person name="Graham D.E."/>
            <person name="Overbeek R."/>
            <person name="Snead M.A."/>
            <person name="Keller M."/>
            <person name="Aujay M."/>
            <person name="Huber R."/>
            <person name="Feldman R.A."/>
            <person name="Short J.M."/>
            <person name="Olson G.J."/>
            <person name="Swanson R.V."/>
        </authorList>
    </citation>
    <scope>NUCLEOTIDE SEQUENCE [LARGE SCALE GENOMIC DNA]</scope>
    <source>
        <strain evidence="2 3">VF5</strain>
    </source>
</reference>
<dbReference type="HOGENOM" id="CLU_044951_2_0_0"/>
<evidence type="ECO:0000313" key="2">
    <source>
        <dbReference type="EMBL" id="AAC06749.1"/>
    </source>
</evidence>
<dbReference type="PROSITE" id="PS51833">
    <property type="entry name" value="HDOD"/>
    <property type="match status" value="1"/>
</dbReference>
<dbReference type="InterPro" id="IPR035919">
    <property type="entry name" value="EAL_sf"/>
</dbReference>
<dbReference type="Gene3D" id="3.20.20.450">
    <property type="entry name" value="EAL domain"/>
    <property type="match status" value="1"/>
</dbReference>